<feature type="domain" description="Glycosyltransferase 2-like" evidence="1">
    <location>
        <begin position="5"/>
        <end position="134"/>
    </location>
</feature>
<dbReference type="PANTHER" id="PTHR22916">
    <property type="entry name" value="GLYCOSYLTRANSFERASE"/>
    <property type="match status" value="1"/>
</dbReference>
<organism evidence="2 3">
    <name type="scientific">Chryseobacterium rhizosphaerae</name>
    <dbReference type="NCBI Taxonomy" id="395937"/>
    <lineage>
        <taxon>Bacteria</taxon>
        <taxon>Pseudomonadati</taxon>
        <taxon>Bacteroidota</taxon>
        <taxon>Flavobacteriia</taxon>
        <taxon>Flavobacteriales</taxon>
        <taxon>Weeksellaceae</taxon>
        <taxon>Chryseobacterium group</taxon>
        <taxon>Chryseobacterium</taxon>
    </lineage>
</organism>
<sequence length="298" mass="34698">MKTITVFTPTYNRAYLLPQLYVSLVSQTSQDFEWLIIDDGSTDNTKDLVNGWQNEGKIIIRYIYKENGGMHTGHNVAYAHIHTELNICIDSDDFMPENAIELIIGFWDKNKSEKYAGILGLDVYKDGNVVSNRNFPKGVKSGKYYQLKGKYGLKGDIKFVYRTDVIRKYPEYPVFENERFTPLGYKYLLIDQDYDMLFFNEPLCVVEYMADGSTKNIITQYFKNPNGFIHERKVRMKYAYTLKERFINAVHYVSSCLTIEKKGIIKESSNKGLTVIAFPFGLLLNKYLKNNYDRKRPI</sequence>
<reference evidence="2 3" key="1">
    <citation type="journal article" date="2010" name="Syst. Appl. Microbiol.">
        <title>Four new species of Chryseobacterium from the rhizosphere of coastal sand dune plants, Chryseobacterium elymi sp. nov., Chryseobacterium hagamense sp. nov., Chryseobacterium lathyri sp. nov. and Chryseobacterium rhizosphaerae sp. nov.</title>
        <authorList>
            <person name="Cho S.H."/>
            <person name="Lee K.S."/>
            <person name="Shin D.S."/>
            <person name="Han J.H."/>
            <person name="Park K.S."/>
            <person name="Lee C.H."/>
            <person name="Park K.H."/>
            <person name="Kim S.B."/>
        </authorList>
    </citation>
    <scope>NUCLEOTIDE SEQUENCE [LARGE SCALE GENOMIC DNA]</scope>
    <source>
        <strain evidence="2 3">KCTC 22548</strain>
    </source>
</reference>
<comment type="caution">
    <text evidence="2">The sequence shown here is derived from an EMBL/GenBank/DDBJ whole genome shotgun (WGS) entry which is preliminary data.</text>
</comment>
<evidence type="ECO:0000313" key="2">
    <source>
        <dbReference type="EMBL" id="REC72828.1"/>
    </source>
</evidence>
<dbReference type="PANTHER" id="PTHR22916:SF3">
    <property type="entry name" value="UDP-GLCNAC:BETAGAL BETA-1,3-N-ACETYLGLUCOSAMINYLTRANSFERASE-LIKE PROTEIN 1"/>
    <property type="match status" value="1"/>
</dbReference>
<evidence type="ECO:0000259" key="1">
    <source>
        <dbReference type="Pfam" id="PF00535"/>
    </source>
</evidence>
<evidence type="ECO:0000313" key="3">
    <source>
        <dbReference type="Proteomes" id="UP000256491"/>
    </source>
</evidence>
<dbReference type="Proteomes" id="UP000256491">
    <property type="component" value="Unassembled WGS sequence"/>
</dbReference>
<protein>
    <submittedName>
        <fullName evidence="2">Glycosyltransferase family 2 protein</fullName>
    </submittedName>
</protein>
<proteinExistence type="predicted"/>
<accession>A0ABX9IGW9</accession>
<dbReference type="InterPro" id="IPR001173">
    <property type="entry name" value="Glyco_trans_2-like"/>
</dbReference>
<dbReference type="InterPro" id="IPR029044">
    <property type="entry name" value="Nucleotide-diphossugar_trans"/>
</dbReference>
<dbReference type="Pfam" id="PF00535">
    <property type="entry name" value="Glycos_transf_2"/>
    <property type="match status" value="1"/>
</dbReference>
<keyword evidence="3" id="KW-1185">Reference proteome</keyword>
<name>A0ABX9IGW9_9FLAO</name>
<dbReference type="Gene3D" id="3.90.550.10">
    <property type="entry name" value="Spore Coat Polysaccharide Biosynthesis Protein SpsA, Chain A"/>
    <property type="match status" value="1"/>
</dbReference>
<dbReference type="CDD" id="cd00761">
    <property type="entry name" value="Glyco_tranf_GTA_type"/>
    <property type="match status" value="1"/>
</dbReference>
<dbReference type="EMBL" id="QNUF01000026">
    <property type="protein sequence ID" value="REC72828.1"/>
    <property type="molecule type" value="Genomic_DNA"/>
</dbReference>
<gene>
    <name evidence="2" type="ORF">DRF57_18350</name>
</gene>
<dbReference type="SUPFAM" id="SSF53448">
    <property type="entry name" value="Nucleotide-diphospho-sugar transferases"/>
    <property type="match status" value="1"/>
</dbReference>
<dbReference type="RefSeq" id="WP_115920091.1">
    <property type="nucleotide sequence ID" value="NZ_BJYH01000012.1"/>
</dbReference>